<evidence type="ECO:0000259" key="10">
    <source>
        <dbReference type="Pfam" id="PF12693"/>
    </source>
</evidence>
<dbReference type="EMBL" id="JSFK01000018">
    <property type="protein sequence ID" value="KHA71866.1"/>
    <property type="molecule type" value="Genomic_DNA"/>
</dbReference>
<proteinExistence type="inferred from homology"/>
<reference evidence="11 12" key="1">
    <citation type="submission" date="2014-10" db="EMBL/GenBank/DDBJ databases">
        <title>Draft genome sequence of Pseudomonas chlororaphis EA105.</title>
        <authorList>
            <person name="McCully L.M."/>
            <person name="Bitzer A.S."/>
            <person name="Spence C."/>
            <person name="Bais H."/>
            <person name="Silby M.W."/>
        </authorList>
    </citation>
    <scope>NUCLEOTIDE SEQUENCE [LARGE SCALE GENOMIC DNA]</scope>
    <source>
        <strain evidence="11 12">EA105</strain>
    </source>
</reference>
<sequence>MTRLRVALPPLAGLTSDSEVEFARLDRHDQVSQTGVSTLSLIEQEWPSQPVEFFLHPADSVLTSLPLPPLTPVKIEAAVKCAAQALILGGTEQMYVAHSAREVSGQVSLAWLPQASLDRFGQLLTQHRLKLRGLYPAPYALPVPAQGQVSACVLDGQLLLRFSRAQASVEPLAQERLDELVSSGRGLQWIGADAPATVVEPRPAEQRWCGVAPGWGLHAGVGKAAGPARGWGKAVFCCALAIAIWVSGLNLYAAREVTQGEQLKAQMSQRVKQAFPELPVILNPLQQARQQLTARHSGVTADANHGFAYLVQHAASALPFMAGSVQRMTYEQGRLQLELAADTAQAPADGASPGALTQAGLVARREDNVWIFSPQVEPAAVEDDAVMDSDDE</sequence>
<feature type="domain" description="GspL periplasmic" evidence="10">
    <location>
        <begin position="231"/>
        <end position="342"/>
    </location>
</feature>
<keyword evidence="4" id="KW-1003">Cell membrane</keyword>
<keyword evidence="6" id="KW-0812">Transmembrane</keyword>
<evidence type="ECO:0000256" key="4">
    <source>
        <dbReference type="ARBA" id="ARBA00022475"/>
    </source>
</evidence>
<accession>A0A0A6FGJ8</accession>
<dbReference type="InterPro" id="IPR043129">
    <property type="entry name" value="ATPase_NBD"/>
</dbReference>
<comment type="subcellular location">
    <subcellularLocation>
        <location evidence="1">Cell inner membrane</location>
    </subcellularLocation>
</comment>
<keyword evidence="5" id="KW-0997">Cell inner membrane</keyword>
<evidence type="ECO:0000256" key="2">
    <source>
        <dbReference type="ARBA" id="ARBA00005318"/>
    </source>
</evidence>
<dbReference type="OrthoDB" id="7022366at2"/>
<dbReference type="NCBIfam" id="TIGR01709">
    <property type="entry name" value="typeII_sec_gspL"/>
    <property type="match status" value="1"/>
</dbReference>
<comment type="caution">
    <text evidence="11">The sequence shown here is derived from an EMBL/GenBank/DDBJ whole genome shotgun (WGS) entry which is preliminary data.</text>
</comment>
<dbReference type="PATRIC" id="fig|587753.9.peg.1779"/>
<dbReference type="GO" id="GO:0005886">
    <property type="term" value="C:plasma membrane"/>
    <property type="evidence" value="ECO:0007669"/>
    <property type="project" value="UniProtKB-SubCell"/>
</dbReference>
<keyword evidence="7" id="KW-0653">Protein transport</keyword>
<dbReference type="Proteomes" id="UP000030564">
    <property type="component" value="Unassembled WGS sequence"/>
</dbReference>
<evidence type="ECO:0000256" key="8">
    <source>
        <dbReference type="ARBA" id="ARBA00022989"/>
    </source>
</evidence>
<evidence type="ECO:0000256" key="3">
    <source>
        <dbReference type="ARBA" id="ARBA00022448"/>
    </source>
</evidence>
<dbReference type="SUPFAM" id="SSF53067">
    <property type="entry name" value="Actin-like ATPase domain"/>
    <property type="match status" value="1"/>
</dbReference>
<dbReference type="Pfam" id="PF12693">
    <property type="entry name" value="GspL_C"/>
    <property type="match status" value="1"/>
</dbReference>
<keyword evidence="8" id="KW-1133">Transmembrane helix</keyword>
<evidence type="ECO:0000313" key="12">
    <source>
        <dbReference type="Proteomes" id="UP000030564"/>
    </source>
</evidence>
<evidence type="ECO:0000256" key="1">
    <source>
        <dbReference type="ARBA" id="ARBA00004533"/>
    </source>
</evidence>
<organism evidence="11 12">
    <name type="scientific">Pseudomonas chlororaphis</name>
    <dbReference type="NCBI Taxonomy" id="587753"/>
    <lineage>
        <taxon>Bacteria</taxon>
        <taxon>Pseudomonadati</taxon>
        <taxon>Pseudomonadota</taxon>
        <taxon>Gammaproteobacteria</taxon>
        <taxon>Pseudomonadales</taxon>
        <taxon>Pseudomonadaceae</taxon>
        <taxon>Pseudomonas</taxon>
    </lineage>
</organism>
<dbReference type="InterPro" id="IPR025691">
    <property type="entry name" value="GspL_pp_dom"/>
</dbReference>
<evidence type="ECO:0000256" key="6">
    <source>
        <dbReference type="ARBA" id="ARBA00022692"/>
    </source>
</evidence>
<evidence type="ECO:0000256" key="9">
    <source>
        <dbReference type="ARBA" id="ARBA00023136"/>
    </source>
</evidence>
<comment type="similarity">
    <text evidence="2">Belongs to the GSP L family.</text>
</comment>
<dbReference type="AlphaFoldDB" id="A0A0A6FGJ8"/>
<keyword evidence="3" id="KW-0813">Transport</keyword>
<dbReference type="GO" id="GO:0015627">
    <property type="term" value="C:type II protein secretion system complex"/>
    <property type="evidence" value="ECO:0007669"/>
    <property type="project" value="InterPro"/>
</dbReference>
<protein>
    <submittedName>
        <fullName evidence="11">General secretion pathway protein GspL</fullName>
    </submittedName>
</protein>
<evidence type="ECO:0000256" key="7">
    <source>
        <dbReference type="ARBA" id="ARBA00022927"/>
    </source>
</evidence>
<dbReference type="GO" id="GO:0015628">
    <property type="term" value="P:protein secretion by the type II secretion system"/>
    <property type="evidence" value="ECO:0007669"/>
    <property type="project" value="InterPro"/>
</dbReference>
<evidence type="ECO:0000256" key="5">
    <source>
        <dbReference type="ARBA" id="ARBA00022519"/>
    </source>
</evidence>
<dbReference type="GO" id="GO:0009276">
    <property type="term" value="C:Gram-negative-bacterium-type cell wall"/>
    <property type="evidence" value="ECO:0007669"/>
    <property type="project" value="InterPro"/>
</dbReference>
<gene>
    <name evidence="11" type="ORF">NZ35_18295</name>
</gene>
<evidence type="ECO:0000313" key="11">
    <source>
        <dbReference type="EMBL" id="KHA71866.1"/>
    </source>
</evidence>
<dbReference type="InterPro" id="IPR007812">
    <property type="entry name" value="T2SS_protein-GspL"/>
</dbReference>
<keyword evidence="9" id="KW-0472">Membrane</keyword>
<dbReference type="Gene3D" id="3.30.420.380">
    <property type="match status" value="1"/>
</dbReference>
<name>A0A0A6FGJ8_9PSED</name>